<dbReference type="EMBL" id="JACGCM010000187">
    <property type="protein sequence ID" value="KAF6175446.1"/>
    <property type="molecule type" value="Genomic_DNA"/>
</dbReference>
<gene>
    <name evidence="2" type="ORF">GIB67_020122</name>
</gene>
<evidence type="ECO:0000313" key="2">
    <source>
        <dbReference type="EMBL" id="KAF6175446.1"/>
    </source>
</evidence>
<name>A0A7J7P7P3_9MAGN</name>
<dbReference type="InterPro" id="IPR000008">
    <property type="entry name" value="C2_dom"/>
</dbReference>
<evidence type="ECO:0000313" key="3">
    <source>
        <dbReference type="Proteomes" id="UP000541444"/>
    </source>
</evidence>
<dbReference type="Pfam" id="PF00168">
    <property type="entry name" value="C2"/>
    <property type="match status" value="1"/>
</dbReference>
<feature type="domain" description="C2" evidence="1">
    <location>
        <begin position="40"/>
        <end position="106"/>
    </location>
</feature>
<dbReference type="Proteomes" id="UP000541444">
    <property type="component" value="Unassembled WGS sequence"/>
</dbReference>
<dbReference type="PANTHER" id="PTHR31425:SF50">
    <property type="entry name" value="FT-INTERACTING PROTEIN 3-RELATED"/>
    <property type="match status" value="1"/>
</dbReference>
<dbReference type="InterPro" id="IPR047259">
    <property type="entry name" value="QUIRKY-like"/>
</dbReference>
<organism evidence="2 3">
    <name type="scientific">Kingdonia uniflora</name>
    <dbReference type="NCBI Taxonomy" id="39325"/>
    <lineage>
        <taxon>Eukaryota</taxon>
        <taxon>Viridiplantae</taxon>
        <taxon>Streptophyta</taxon>
        <taxon>Embryophyta</taxon>
        <taxon>Tracheophyta</taxon>
        <taxon>Spermatophyta</taxon>
        <taxon>Magnoliopsida</taxon>
        <taxon>Ranunculales</taxon>
        <taxon>Circaeasteraceae</taxon>
        <taxon>Kingdonia</taxon>
    </lineage>
</organism>
<keyword evidence="3" id="KW-1185">Reference proteome</keyword>
<dbReference type="InterPro" id="IPR035892">
    <property type="entry name" value="C2_domain_sf"/>
</dbReference>
<evidence type="ECO:0000259" key="1">
    <source>
        <dbReference type="Pfam" id="PF00168"/>
    </source>
</evidence>
<proteinExistence type="predicted"/>
<dbReference type="OrthoDB" id="1729569at2759"/>
<dbReference type="SUPFAM" id="SSF49562">
    <property type="entry name" value="C2 domain (Calcium/lipid-binding domain, CaLB)"/>
    <property type="match status" value="1"/>
</dbReference>
<dbReference type="AlphaFoldDB" id="A0A7J7P7P3"/>
<comment type="caution">
    <text evidence="2">The sequence shown here is derived from an EMBL/GenBank/DDBJ whole genome shotgun (WGS) entry which is preliminary data.</text>
</comment>
<protein>
    <recommendedName>
        <fullName evidence="1">C2 domain-containing protein</fullName>
    </recommendedName>
</protein>
<dbReference type="Gene3D" id="2.60.40.150">
    <property type="entry name" value="C2 domain"/>
    <property type="match status" value="1"/>
</dbReference>
<reference evidence="2 3" key="1">
    <citation type="journal article" date="2020" name="IScience">
        <title>Genome Sequencing of the Endangered Kingdonia uniflora (Circaeasteraceae, Ranunculales) Reveals Potential Mechanisms of Evolutionary Specialization.</title>
        <authorList>
            <person name="Sun Y."/>
            <person name="Deng T."/>
            <person name="Zhang A."/>
            <person name="Moore M.J."/>
            <person name="Landis J.B."/>
            <person name="Lin N."/>
            <person name="Zhang H."/>
            <person name="Zhang X."/>
            <person name="Huang J."/>
            <person name="Zhang X."/>
            <person name="Sun H."/>
            <person name="Wang H."/>
        </authorList>
    </citation>
    <scope>NUCLEOTIDE SEQUENCE [LARGE SCALE GENOMIC DNA]</scope>
    <source>
        <strain evidence="2">TB1705</strain>
        <tissue evidence="2">Leaf</tissue>
    </source>
</reference>
<accession>A0A7J7P7P3</accession>
<dbReference type="PANTHER" id="PTHR31425">
    <property type="entry name" value="PHOSPHORIBOSYLANTHRANILATE TRANSFERASE ISOFORM 1"/>
    <property type="match status" value="1"/>
</dbReference>
<sequence length="107" mass="11981">MGSQADEIFSEAWHSDTAGISGDGVASIRSKVYLSHKLSYLRANVIEAQDLHLSESHERGRFPKVYVQVFLGNNALRAKVPLSRNANPLWNKDLMFVAAEPFEEHLV</sequence>